<dbReference type="OrthoDB" id="1872379at2759"/>
<dbReference type="AlphaFoldDB" id="A0A2C5XF39"/>
<feature type="region of interest" description="Disordered" evidence="1">
    <location>
        <begin position="1"/>
        <end position="26"/>
    </location>
</feature>
<dbReference type="EMBL" id="NJET01000154">
    <property type="protein sequence ID" value="PHH60298.1"/>
    <property type="molecule type" value="Genomic_DNA"/>
</dbReference>
<name>A0A2C5XF39_9HYPO</name>
<dbReference type="InterPro" id="IPR052769">
    <property type="entry name" value="TPR_domain_protein"/>
</dbReference>
<comment type="caution">
    <text evidence="2">The sequence shown here is derived from an EMBL/GenBank/DDBJ whole genome shotgun (WGS) entry which is preliminary data.</text>
</comment>
<reference evidence="2 3" key="1">
    <citation type="submission" date="2017-06" db="EMBL/GenBank/DDBJ databases">
        <title>Ant-infecting Ophiocordyceps genomes reveal a high diversity of potential behavioral manipulation genes and a possible major role for enterotoxins.</title>
        <authorList>
            <person name="De Bekker C."/>
            <person name="Evans H.C."/>
            <person name="Brachmann A."/>
            <person name="Hughes D.P."/>
        </authorList>
    </citation>
    <scope>NUCLEOTIDE SEQUENCE [LARGE SCALE GENOMIC DNA]</scope>
    <source>
        <strain evidence="2 3">Map64</strain>
    </source>
</reference>
<dbReference type="InterPro" id="IPR011990">
    <property type="entry name" value="TPR-like_helical_dom_sf"/>
</dbReference>
<keyword evidence="3" id="KW-1185">Reference proteome</keyword>
<dbReference type="PANTHER" id="PTHR46014">
    <property type="entry name" value="TETRATRICOPEPTIDE REPEAT PROTEIN 1"/>
    <property type="match status" value="1"/>
</dbReference>
<dbReference type="Proteomes" id="UP000226192">
    <property type="component" value="Unassembled WGS sequence"/>
</dbReference>
<sequence length="303" mass="32769">MDEPRRQAKDASCSQAKAPEHENPELLRFSPDEEATLLQQSHTLKAEANTLFSSKHYDSALARYHDSIASCPNYLRYHHAVLQSNIAACHLKLEQWNDAIKTASEAIDSLSEYEKQAVNPVAQGPSDATTVTTPSNEATLTPSSGAADSAAVATPDVEHEIVSPGAARSAPPQPQPITDTNKADVDRIRTKALLRRARARSEAGGWQNLAGAQDDYRTLASMPSLSPTDMRTVRAQLQTLPPRTKAAQEAETGEMWGKLRQLGDGILKPFGLSTNNFQMVKDDKTGGYSVNFTQQGGGRASSS</sequence>
<protein>
    <recommendedName>
        <fullName evidence="4">Tetratricopeptide repeat protein 1</fullName>
    </recommendedName>
</protein>
<feature type="region of interest" description="Disordered" evidence="1">
    <location>
        <begin position="120"/>
        <end position="150"/>
    </location>
</feature>
<feature type="compositionally biased region" description="Polar residues" evidence="1">
    <location>
        <begin position="126"/>
        <end position="146"/>
    </location>
</feature>
<dbReference type="Gene3D" id="1.25.40.10">
    <property type="entry name" value="Tetratricopeptide repeat domain"/>
    <property type="match status" value="1"/>
</dbReference>
<organism evidence="2 3">
    <name type="scientific">Ophiocordyceps australis</name>
    <dbReference type="NCBI Taxonomy" id="1399860"/>
    <lineage>
        <taxon>Eukaryota</taxon>
        <taxon>Fungi</taxon>
        <taxon>Dikarya</taxon>
        <taxon>Ascomycota</taxon>
        <taxon>Pezizomycotina</taxon>
        <taxon>Sordariomycetes</taxon>
        <taxon>Hypocreomycetidae</taxon>
        <taxon>Hypocreales</taxon>
        <taxon>Ophiocordycipitaceae</taxon>
        <taxon>Ophiocordyceps</taxon>
    </lineage>
</organism>
<evidence type="ECO:0008006" key="4">
    <source>
        <dbReference type="Google" id="ProtNLM"/>
    </source>
</evidence>
<gene>
    <name evidence="2" type="ORF">CDD81_1888</name>
</gene>
<evidence type="ECO:0000313" key="3">
    <source>
        <dbReference type="Proteomes" id="UP000226192"/>
    </source>
</evidence>
<accession>A0A2C5XF39</accession>
<dbReference type="STRING" id="1399860.A0A2C5XF39"/>
<proteinExistence type="predicted"/>
<evidence type="ECO:0000313" key="2">
    <source>
        <dbReference type="EMBL" id="PHH60298.1"/>
    </source>
</evidence>
<dbReference type="SUPFAM" id="SSF48452">
    <property type="entry name" value="TPR-like"/>
    <property type="match status" value="1"/>
</dbReference>
<evidence type="ECO:0000256" key="1">
    <source>
        <dbReference type="SAM" id="MobiDB-lite"/>
    </source>
</evidence>
<dbReference type="PANTHER" id="PTHR46014:SF1">
    <property type="entry name" value="TETRATRICOPEPTIDE REPEAT PROTEIN 1"/>
    <property type="match status" value="1"/>
</dbReference>